<accession>A0ABW6QYC5</accession>
<organism evidence="1 2">
    <name type="scientific">Nocardia suismassiliense</name>
    <dbReference type="NCBI Taxonomy" id="2077092"/>
    <lineage>
        <taxon>Bacteria</taxon>
        <taxon>Bacillati</taxon>
        <taxon>Actinomycetota</taxon>
        <taxon>Actinomycetes</taxon>
        <taxon>Mycobacteriales</taxon>
        <taxon>Nocardiaceae</taxon>
        <taxon>Nocardia</taxon>
    </lineage>
</organism>
<dbReference type="RefSeq" id="WP_387720920.1">
    <property type="nucleotide sequence ID" value="NZ_JBIAPI010000006.1"/>
</dbReference>
<dbReference type="Proteomes" id="UP001601948">
    <property type="component" value="Unassembled WGS sequence"/>
</dbReference>
<comment type="caution">
    <text evidence="1">The sequence shown here is derived from an EMBL/GenBank/DDBJ whole genome shotgun (WGS) entry which is preliminary data.</text>
</comment>
<evidence type="ECO:0000313" key="2">
    <source>
        <dbReference type="Proteomes" id="UP001601948"/>
    </source>
</evidence>
<keyword evidence="2" id="KW-1185">Reference proteome</keyword>
<protein>
    <submittedName>
        <fullName evidence="1">Uncharacterized protein</fullName>
    </submittedName>
</protein>
<sequence>MPREVGGKIFYTREEAEAAGIKLPTPEEFARNQAILDQFDADIRAAAPPPEGVTPAGFGGRFSDDLEGTEWEGWTVVNGQWFDQHGNPVD</sequence>
<reference evidence="1 2" key="1">
    <citation type="submission" date="2024-10" db="EMBL/GenBank/DDBJ databases">
        <title>The Natural Products Discovery Center: Release of the First 8490 Sequenced Strains for Exploring Actinobacteria Biosynthetic Diversity.</title>
        <authorList>
            <person name="Kalkreuter E."/>
            <person name="Kautsar S.A."/>
            <person name="Yang D."/>
            <person name="Bader C.D."/>
            <person name="Teijaro C.N."/>
            <person name="Fluegel L."/>
            <person name="Davis C.M."/>
            <person name="Simpson J.R."/>
            <person name="Lauterbach L."/>
            <person name="Steele A.D."/>
            <person name="Gui C."/>
            <person name="Meng S."/>
            <person name="Li G."/>
            <person name="Viehrig K."/>
            <person name="Ye F."/>
            <person name="Su P."/>
            <person name="Kiefer A.F."/>
            <person name="Nichols A."/>
            <person name="Cepeda A.J."/>
            <person name="Yan W."/>
            <person name="Fan B."/>
            <person name="Jiang Y."/>
            <person name="Adhikari A."/>
            <person name="Zheng C.-J."/>
            <person name="Schuster L."/>
            <person name="Cowan T.M."/>
            <person name="Smanski M.J."/>
            <person name="Chevrette M.G."/>
            <person name="De Carvalho L.P.S."/>
            <person name="Shen B."/>
        </authorList>
    </citation>
    <scope>NUCLEOTIDE SEQUENCE [LARGE SCALE GENOMIC DNA]</scope>
    <source>
        <strain evidence="1 2">NPDC003040</strain>
    </source>
</reference>
<gene>
    <name evidence="1" type="ORF">ACFYV7_24685</name>
</gene>
<dbReference type="EMBL" id="JBIAPI010000006">
    <property type="protein sequence ID" value="MFF3226018.1"/>
    <property type="molecule type" value="Genomic_DNA"/>
</dbReference>
<evidence type="ECO:0000313" key="1">
    <source>
        <dbReference type="EMBL" id="MFF3226018.1"/>
    </source>
</evidence>
<name>A0ABW6QYC5_9NOCA</name>
<proteinExistence type="predicted"/>